<keyword evidence="1" id="KW-0812">Transmembrane</keyword>
<keyword evidence="1" id="KW-0472">Membrane</keyword>
<dbReference type="EMBL" id="JACOPB010000004">
    <property type="protein sequence ID" value="MBC5708424.1"/>
    <property type="molecule type" value="Genomic_DNA"/>
</dbReference>
<dbReference type="RefSeq" id="WP_187021466.1">
    <property type="nucleotide sequence ID" value="NZ_JACOPB010000004.1"/>
</dbReference>
<evidence type="ECO:0000256" key="1">
    <source>
        <dbReference type="SAM" id="Phobius"/>
    </source>
</evidence>
<reference evidence="2 3" key="1">
    <citation type="submission" date="2020-08" db="EMBL/GenBank/DDBJ databases">
        <title>Genome public.</title>
        <authorList>
            <person name="Liu C."/>
            <person name="Sun Q."/>
        </authorList>
    </citation>
    <scope>NUCLEOTIDE SEQUENCE [LARGE SCALE GENOMIC DNA]</scope>
    <source>
        <strain evidence="2 3">NSJ-66</strain>
    </source>
</reference>
<proteinExistence type="predicted"/>
<comment type="caution">
    <text evidence="2">The sequence shown here is derived from an EMBL/GenBank/DDBJ whole genome shotgun (WGS) entry which is preliminary data.</text>
</comment>
<evidence type="ECO:0000313" key="3">
    <source>
        <dbReference type="Proteomes" id="UP000634672"/>
    </source>
</evidence>
<accession>A0ABR7H5F3</accession>
<sequence length="50" mass="5677">MGTQFPFSVCWQRCGVGLAAAAVVMMAVTGWFKNFVQERRVPEWLTGKRK</sequence>
<feature type="transmembrane region" description="Helical" evidence="1">
    <location>
        <begin position="15"/>
        <end position="32"/>
    </location>
</feature>
<organism evidence="2 3">
    <name type="scientific">Hungatella hominis</name>
    <dbReference type="NCBI Taxonomy" id="2763050"/>
    <lineage>
        <taxon>Bacteria</taxon>
        <taxon>Bacillati</taxon>
        <taxon>Bacillota</taxon>
        <taxon>Clostridia</taxon>
        <taxon>Lachnospirales</taxon>
        <taxon>Lachnospiraceae</taxon>
        <taxon>Hungatella</taxon>
    </lineage>
</organism>
<keyword evidence="1" id="KW-1133">Transmembrane helix</keyword>
<protein>
    <submittedName>
        <fullName evidence="2">Uncharacterized protein</fullName>
    </submittedName>
</protein>
<evidence type="ECO:0000313" key="2">
    <source>
        <dbReference type="EMBL" id="MBC5708424.1"/>
    </source>
</evidence>
<dbReference type="Proteomes" id="UP000634672">
    <property type="component" value="Unassembled WGS sequence"/>
</dbReference>
<gene>
    <name evidence="2" type="ORF">H8S75_10730</name>
</gene>
<name>A0ABR7H5F3_9FIRM</name>
<keyword evidence="3" id="KW-1185">Reference proteome</keyword>